<keyword evidence="9" id="KW-0234">DNA repair</keyword>
<keyword evidence="4" id="KW-0378">Hydrolase</keyword>
<evidence type="ECO:0000256" key="8">
    <source>
        <dbReference type="ARBA" id="ARBA00023125"/>
    </source>
</evidence>
<name>A0A1M4Y5H7_9LACT</name>
<evidence type="ECO:0000256" key="2">
    <source>
        <dbReference type="ARBA" id="ARBA00022741"/>
    </source>
</evidence>
<evidence type="ECO:0000256" key="3">
    <source>
        <dbReference type="ARBA" id="ARBA00022763"/>
    </source>
</evidence>
<feature type="domain" description="PD-(D/E)XK endonuclease-like" evidence="10">
    <location>
        <begin position="824"/>
        <end position="1064"/>
    </location>
</feature>
<keyword evidence="7" id="KW-0067">ATP-binding</keyword>
<dbReference type="PANTHER" id="PTHR30591:SF1">
    <property type="entry name" value="RECBCD ENZYME SUBUNIT RECC"/>
    <property type="match status" value="1"/>
</dbReference>
<proteinExistence type="predicted"/>
<evidence type="ECO:0000256" key="6">
    <source>
        <dbReference type="ARBA" id="ARBA00022839"/>
    </source>
</evidence>
<gene>
    <name evidence="12" type="ORF">SAMN02745249_01614</name>
</gene>
<dbReference type="SUPFAM" id="SSF52540">
    <property type="entry name" value="P-loop containing nucleoside triphosphate hydrolases"/>
    <property type="match status" value="1"/>
</dbReference>
<dbReference type="InterPro" id="IPR027417">
    <property type="entry name" value="P-loop_NTPase"/>
</dbReference>
<dbReference type="InterPro" id="IPR049035">
    <property type="entry name" value="ADDB_N"/>
</dbReference>
<organism evidence="12 13">
    <name type="scientific">Atopostipes suicloacalis DSM 15692</name>
    <dbReference type="NCBI Taxonomy" id="1121025"/>
    <lineage>
        <taxon>Bacteria</taxon>
        <taxon>Bacillati</taxon>
        <taxon>Bacillota</taxon>
        <taxon>Bacilli</taxon>
        <taxon>Lactobacillales</taxon>
        <taxon>Carnobacteriaceae</taxon>
        <taxon>Atopostipes</taxon>
    </lineage>
</organism>
<keyword evidence="1" id="KW-0540">Nuclease</keyword>
<dbReference type="STRING" id="1121025.SAMN02745249_01614"/>
<evidence type="ECO:0000256" key="7">
    <source>
        <dbReference type="ARBA" id="ARBA00022840"/>
    </source>
</evidence>
<dbReference type="PANTHER" id="PTHR30591">
    <property type="entry name" value="RECBCD ENZYME SUBUNIT RECC"/>
    <property type="match status" value="1"/>
</dbReference>
<keyword evidence="3" id="KW-0227">DNA damage</keyword>
<dbReference type="AlphaFoldDB" id="A0A1M4Y5H7"/>
<evidence type="ECO:0000313" key="13">
    <source>
        <dbReference type="Proteomes" id="UP000184128"/>
    </source>
</evidence>
<dbReference type="GO" id="GO:0006281">
    <property type="term" value="P:DNA repair"/>
    <property type="evidence" value="ECO:0007669"/>
    <property type="project" value="UniProtKB-KW"/>
</dbReference>
<dbReference type="Proteomes" id="UP000184128">
    <property type="component" value="Unassembled WGS sequence"/>
</dbReference>
<dbReference type="GO" id="GO:0005524">
    <property type="term" value="F:ATP binding"/>
    <property type="evidence" value="ECO:0007669"/>
    <property type="project" value="UniProtKB-KW"/>
</dbReference>
<dbReference type="GO" id="GO:0004527">
    <property type="term" value="F:exonuclease activity"/>
    <property type="evidence" value="ECO:0007669"/>
    <property type="project" value="UniProtKB-KW"/>
</dbReference>
<dbReference type="Pfam" id="PF12705">
    <property type="entry name" value="PDDEXK_1"/>
    <property type="match status" value="1"/>
</dbReference>
<keyword evidence="6" id="KW-0269">Exonuclease</keyword>
<reference evidence="12 13" key="1">
    <citation type="submission" date="2016-11" db="EMBL/GenBank/DDBJ databases">
        <authorList>
            <person name="Jaros S."/>
            <person name="Januszkiewicz K."/>
            <person name="Wedrychowicz H."/>
        </authorList>
    </citation>
    <scope>NUCLEOTIDE SEQUENCE [LARGE SCALE GENOMIC DNA]</scope>
    <source>
        <strain evidence="12 13">DSM 15692</strain>
    </source>
</reference>
<sequence>MAVQFILGTDPNSKRKVLIDKMYEQLKKDSKMQMLYLVPDNVKYEAETMILQQFKDKDERSKYSGMIRLQVFSFSRLAWYLLQNKAIYQKPQLTDSGLAMLVKRILQEEEENLTIFRGASQQTGFIERLVTLFSELRNGKINPTDLFELKNPAEMEESDEDNDFTRKMKDLSLLYNKYDEALKGKYVEREDLFQELIKYFEENSQKFKHMTVIIDHYEHFSAQEQELVITLAKYTQNVQICLTIDAQTVYLNNDLNNLFYRPAKTYQQLIHELGAHQIHVSEDFIVPSNVNKLEEVHSKEMTELANYWMESSGPMTRADTEKYRNKPYENIECWAAEDTATEVSHIATKIKGMVATGHYRYNDFQIMTRDLENCALNVEKAFVENNIPFFIDQANTMSHHPILEFINSLFLLKKNHYRLDDVFRFLRTELFIPDYDVLDMSEGAFQTQINEWRQKVDIAENVALAYGYKGNDWIRNKEWVYMGIELDQENDLSDYDQKIQDIANSVREAVRDFIVPFTDQLEEGRTNREIAGLLYQFMEEIGVIGQLQLWQDQLIQQGELEEAREHEQAWNTFISLLDEFVEVLGDEEWDIDLFVSIIETGFEEATFGMVPPTIDQVLVTNFDLPKIQPKRVVFLIGLTDTQLPQVQGNRSLLTDEDRELVESSLSSEKYLAVSELESMANEPFSFYLAMLQAKEKIIFTYPISNNDNGENRISPYLTRLKNALSLELQFKQSTTTTDPLKQPKDYLAFIGSKMHTYGQMLISLRDAIDHQDTPAMFWLGLFKKLYQPENSRQRRLINSLNHKNIPKPLPENLAEDLYGKDLYLSVSQLETFYANPYSHFLIYGLRLKERQIQELSPIESGIFYHDALDLISRQLVTLDRDLATISKKELQNITSDIFQLLLESNKYRLSQSSYRMNFVFNQLSKTVENMVWSMIHQAKRTKYRVNKTELVFGQLGQEKGVTGLALPLNNNRKLHLRGKVDRIDTFQEGDQLYAGIIDYKSSDTTFNYQSIYYGLMLQMITYLDTVITFSEDIFDQKAKGIGAFYSTVKNHYVDLKNMGDKSLEEELLKNYKLDGLIIDQREVLEAADVLLEPKESSPIYNLYLNKNDQYTGKKILTEEEFNLLKKFNRDKIIEAGNNILAGKNTLHPFDQRKIKVHTPSITGPYRAISQFDALLPENNYKDVIKLDKDDFFDYLRSLYSNLERND</sequence>
<keyword evidence="8" id="KW-0238">DNA-binding</keyword>
<keyword evidence="13" id="KW-1185">Reference proteome</keyword>
<evidence type="ECO:0000259" key="10">
    <source>
        <dbReference type="Pfam" id="PF12705"/>
    </source>
</evidence>
<dbReference type="Gene3D" id="3.40.50.300">
    <property type="entry name" value="P-loop containing nucleotide triphosphate hydrolases"/>
    <property type="match status" value="4"/>
</dbReference>
<dbReference type="OrthoDB" id="9758506at2"/>
<dbReference type="GO" id="GO:0006310">
    <property type="term" value="P:DNA recombination"/>
    <property type="evidence" value="ECO:0007669"/>
    <property type="project" value="TreeGrafter"/>
</dbReference>
<evidence type="ECO:0000256" key="9">
    <source>
        <dbReference type="ARBA" id="ARBA00023204"/>
    </source>
</evidence>
<evidence type="ECO:0000256" key="4">
    <source>
        <dbReference type="ARBA" id="ARBA00022801"/>
    </source>
</evidence>
<dbReference type="GO" id="GO:0004386">
    <property type="term" value="F:helicase activity"/>
    <property type="evidence" value="ECO:0007669"/>
    <property type="project" value="UniProtKB-KW"/>
</dbReference>
<evidence type="ECO:0000313" key="12">
    <source>
        <dbReference type="EMBL" id="SHF01077.1"/>
    </source>
</evidence>
<dbReference type="InterPro" id="IPR038726">
    <property type="entry name" value="PDDEXK_AddAB-type"/>
</dbReference>
<feature type="domain" description="ATP-dependent helicase/deoxyribonuclease subunit B N-terminal" evidence="11">
    <location>
        <begin position="5"/>
        <end position="287"/>
    </location>
</feature>
<evidence type="ECO:0000259" key="11">
    <source>
        <dbReference type="Pfam" id="PF21445"/>
    </source>
</evidence>
<dbReference type="Pfam" id="PF21445">
    <property type="entry name" value="ADDB_N"/>
    <property type="match status" value="1"/>
</dbReference>
<dbReference type="EMBL" id="FQUF01000026">
    <property type="protein sequence ID" value="SHF01077.1"/>
    <property type="molecule type" value="Genomic_DNA"/>
</dbReference>
<evidence type="ECO:0000256" key="5">
    <source>
        <dbReference type="ARBA" id="ARBA00022806"/>
    </source>
</evidence>
<keyword evidence="2" id="KW-0547">Nucleotide-binding</keyword>
<dbReference type="GO" id="GO:0003677">
    <property type="term" value="F:DNA binding"/>
    <property type="evidence" value="ECO:0007669"/>
    <property type="project" value="UniProtKB-KW"/>
</dbReference>
<accession>A0A1M4Y5H7</accession>
<keyword evidence="5 12" id="KW-0347">Helicase</keyword>
<protein>
    <submittedName>
        <fullName evidence="12">DNA helicase/exodeoxyribonuclease V, subunit B</fullName>
    </submittedName>
</protein>
<evidence type="ECO:0000256" key="1">
    <source>
        <dbReference type="ARBA" id="ARBA00022722"/>
    </source>
</evidence>
<dbReference type="RefSeq" id="WP_073298347.1">
    <property type="nucleotide sequence ID" value="NZ_FQUF01000026.1"/>
</dbReference>